<dbReference type="EC" id="1.4.1.13" evidence="6"/>
<keyword evidence="17" id="KW-0314">Glutamate biosynthesis</keyword>
<dbReference type="InterPro" id="IPR036485">
    <property type="entry name" value="Glu_synth_asu_C_sf"/>
</dbReference>
<proteinExistence type="inferred from homology"/>
<keyword evidence="10" id="KW-0479">Metal-binding</keyword>
<evidence type="ECO:0000256" key="10">
    <source>
        <dbReference type="ARBA" id="ARBA00022723"/>
    </source>
</evidence>
<evidence type="ECO:0000256" key="19">
    <source>
        <dbReference type="ARBA" id="ARBA00037898"/>
    </source>
</evidence>
<evidence type="ECO:0000256" key="14">
    <source>
        <dbReference type="ARBA" id="ARBA00023002"/>
    </source>
</evidence>
<comment type="cofactor">
    <cofactor evidence="2">
        <name>[3Fe-4S] cluster</name>
        <dbReference type="ChEBI" id="CHEBI:21137"/>
    </cofactor>
</comment>
<dbReference type="InterPro" id="IPR013785">
    <property type="entry name" value="Aldolase_TIM"/>
</dbReference>
<evidence type="ECO:0000256" key="23">
    <source>
        <dbReference type="ARBA" id="ARBA00079921"/>
    </source>
</evidence>
<keyword evidence="15" id="KW-0408">Iron</keyword>
<dbReference type="SUPFAM" id="SSF69336">
    <property type="entry name" value="Alpha subunit of glutamate synthase, C-terminal domain"/>
    <property type="match status" value="1"/>
</dbReference>
<dbReference type="EMBL" id="MDVB01000013">
    <property type="protein sequence ID" value="PIT17634.1"/>
    <property type="molecule type" value="Genomic_DNA"/>
</dbReference>
<keyword evidence="11" id="KW-0274">FAD</keyword>
<evidence type="ECO:0000256" key="4">
    <source>
        <dbReference type="ARBA" id="ARBA00004802"/>
    </source>
</evidence>
<evidence type="ECO:0000256" key="20">
    <source>
        <dbReference type="ARBA" id="ARBA00048151"/>
    </source>
</evidence>
<evidence type="ECO:0000256" key="16">
    <source>
        <dbReference type="ARBA" id="ARBA00023014"/>
    </source>
</evidence>
<dbReference type="SUPFAM" id="SSF51395">
    <property type="entry name" value="FMN-linked oxidoreductases"/>
    <property type="match status" value="1"/>
</dbReference>
<dbReference type="InterPro" id="IPR002932">
    <property type="entry name" value="Glu_synthdom"/>
</dbReference>
<dbReference type="Gene3D" id="2.160.20.60">
    <property type="entry name" value="Glutamate synthase, alpha subunit, C-terminal domain"/>
    <property type="match status" value="1"/>
</dbReference>
<evidence type="ECO:0000256" key="9">
    <source>
        <dbReference type="ARBA" id="ARBA00022643"/>
    </source>
</evidence>
<evidence type="ECO:0000256" key="17">
    <source>
        <dbReference type="ARBA" id="ARBA00023164"/>
    </source>
</evidence>
<dbReference type="PROSITE" id="PS51278">
    <property type="entry name" value="GATASE_TYPE_2"/>
    <property type="match status" value="1"/>
</dbReference>
<evidence type="ECO:0000256" key="6">
    <source>
        <dbReference type="ARBA" id="ARBA00012079"/>
    </source>
</evidence>
<dbReference type="GO" id="GO:0051538">
    <property type="term" value="F:3 iron, 4 sulfur cluster binding"/>
    <property type="evidence" value="ECO:0007669"/>
    <property type="project" value="UniProtKB-KW"/>
</dbReference>
<dbReference type="FunFam" id="3.60.20.10:FF:000001">
    <property type="entry name" value="Glutamate synthase, large subunit"/>
    <property type="match status" value="1"/>
</dbReference>
<evidence type="ECO:0000256" key="11">
    <source>
        <dbReference type="ARBA" id="ARBA00022827"/>
    </source>
</evidence>
<keyword evidence="8" id="KW-0285">Flavoprotein</keyword>
<dbReference type="InterPro" id="IPR006982">
    <property type="entry name" value="Glu_synth_centr_N"/>
</dbReference>
<dbReference type="FunFam" id="3.20.20.70:FF:000109">
    <property type="entry name" value="Glutamate synthase, large subunit"/>
    <property type="match status" value="1"/>
</dbReference>
<dbReference type="Proteomes" id="UP000231293">
    <property type="component" value="Unassembled WGS sequence"/>
</dbReference>
<dbReference type="RefSeq" id="WP_100113146.1">
    <property type="nucleotide sequence ID" value="NZ_MDVB01000013.1"/>
</dbReference>
<dbReference type="GO" id="GO:0006537">
    <property type="term" value="P:glutamate biosynthetic process"/>
    <property type="evidence" value="ECO:0007669"/>
    <property type="project" value="UniProtKB-KW"/>
</dbReference>
<gene>
    <name evidence="25" type="ORF">BGI32_02165</name>
</gene>
<comment type="catalytic activity">
    <reaction evidence="20">
        <text>2 L-glutamate + NADP(+) = L-glutamine + 2-oxoglutarate + NADPH + H(+)</text>
        <dbReference type="Rhea" id="RHEA:15501"/>
        <dbReference type="ChEBI" id="CHEBI:15378"/>
        <dbReference type="ChEBI" id="CHEBI:16810"/>
        <dbReference type="ChEBI" id="CHEBI:29985"/>
        <dbReference type="ChEBI" id="CHEBI:57783"/>
        <dbReference type="ChEBI" id="CHEBI:58349"/>
        <dbReference type="ChEBI" id="CHEBI:58359"/>
        <dbReference type="EC" id="1.4.1.13"/>
    </reaction>
</comment>
<keyword evidence="14" id="KW-0560">Oxidoreductase</keyword>
<comment type="pathway">
    <text evidence="19">Amino-acid biosynthesis; L-glutamate biosynthesis via GLT pathway; L-glutamate from 2-oxoglutarate and L-glutamine (NADP(+) route): step 1/1.</text>
</comment>
<evidence type="ECO:0000256" key="5">
    <source>
        <dbReference type="ARBA" id="ARBA00009716"/>
    </source>
</evidence>
<dbReference type="SUPFAM" id="SSF56235">
    <property type="entry name" value="N-terminal nucleophile aminohydrolases (Ntn hydrolases)"/>
    <property type="match status" value="1"/>
</dbReference>
<dbReference type="InterPro" id="IPR029055">
    <property type="entry name" value="Ntn_hydrolases_N"/>
</dbReference>
<keyword evidence="12" id="KW-0521">NADP</keyword>
<evidence type="ECO:0000256" key="1">
    <source>
        <dbReference type="ARBA" id="ARBA00001917"/>
    </source>
</evidence>
<dbReference type="GO" id="GO:0004355">
    <property type="term" value="F:glutamate synthase (NADPH) activity"/>
    <property type="evidence" value="ECO:0007669"/>
    <property type="project" value="UniProtKB-EC"/>
</dbReference>
<dbReference type="Pfam" id="PF04898">
    <property type="entry name" value="Glu_syn_central"/>
    <property type="match status" value="1"/>
</dbReference>
<sequence length="1488" mass="164076">MSGLYDHSLVKENCGFGLIANIEGEPSHKVVRTAILGLSRMQHRGAILSDGKTGDGCGLLMQMPKKFFQAVAEEAGITLAKNFAVGMIFFPRDEALIQEYKAIIEEELTRETLNISLWRPVPTNPKMLGAIALADMPHIEQVFINAPAGWLPRDLERRLFMTRRRIEKRINHRDFYICSLSNQVMIYKGLCMPKDLPRFYPDLADLRMQSAICLFHQRFSTNTLPRWQLAQPFRYLAHNGEINTISGNRAWAKARSYKYHTPLIPDLQTAAPFVNETGSDSSSLDNMLELFVNGGMDLFRAMRLLVPPAWQHNPDMDEDLRAFYDFNSMHMEPWDGPAGIVLSDGRYAACTLDRNGLRPARYVITQDKLITIASEVGIWDYAPDEVVEKGRVGPGELLVIDTREGRLMQSADINTELKTRHPYKEWLDKNVLSLVPFEKLPDEEVGESSFSADRLLVYQKLFGYDLEELESVVRVLGENGQEAVGSMGDDTPFAVLSQRPRVLFDYFRQYFAQVTNPPIDPLRERHVMSLNTCIGREMSVFFEAEGMSHRVNFKSPVLLYSDMQQLLQLSAEYYQHHHLDAVYNPNETSLKEALVRLCDEAVVAVRNGAVLLVISDRNVSRDAMPIPAVLSVGAIQQRLVETNLRCDANIIVETASARNPHHFAVLIGLGATAVYPYLAYESLARMVSIGAITKPLRQVMINFRNAINKGLYKIISKMGISTISSYRCACLFEAVGFHHEVMELCFKNMLNRIEGATFAQLDAELRWFHKRAWQKSRGLEIGGYLKYKPQGEFHAYNPEVVNTLQAAVNSGDYAHYRRYADAVNKRPPSMLRDLLRLKTETATPVALEQVEAAENLYKRFDSAAMSIGALSPEAHEALATAMNRLGGFSNSGEGGEDPRRYGTERVSRIKQVASGRFGVTPAYLMSADVIQIKVAQGAKPGEGGQLPGDKVTPYIAQLRFAVPGSTLISPPPHHDIYSIEDLAQLIFDLKQINPRALISVKLVSLPGVGTIATGVAKAYADLITISGYDGGTGASPITSVKYAGSPWELGLAEAQQALVENNLRHKVRLQVDGGLKTGLDIVKAAILGAESFGFGTGPMIALGCRYLRICHLNNCATGVATQDDTLRQEHFHGLPEKAMNYFKFIAQDVREIMAQLGVTQLTDLIGRTELLEVISGITPKQSTLDLSKLLYSPKVPDGSSRYCTQTNPPFDSGRLNRTIMQDIGDAVQSGADVDLSYDINNTDRSVGATLSGQIAAAYGNRGHAPQRFDIYLNGTAGQSFGVWLAGTVNLYLTGDANDYVGKGMAGGKIVIHPHGGTAFQPEDTTIIGNTCLYGATGGKLFASGKAGERFAVRNSGATVVVEGIGDNGCEYMTGGVVCVLGKTGINFGAGMTGGFAYVLDVDGGFRQRINPELVEGLDISTLTMHQENLRGLIAEHVENTHSPLGERILAKWDNYVNRFVLVKPKANDVDALLGHKPRTVTELRAVTQ</sequence>
<comment type="function">
    <text evidence="21">Catalyzes the conversion of L-glutamine and 2-oxoglutarate into two molecules of L-glutamate.</text>
</comment>
<dbReference type="InterPro" id="IPR002489">
    <property type="entry name" value="Glu_synth_asu_C"/>
</dbReference>
<evidence type="ECO:0000256" key="15">
    <source>
        <dbReference type="ARBA" id="ARBA00023004"/>
    </source>
</evidence>
<dbReference type="NCBIfam" id="NF008730">
    <property type="entry name" value="PRK11750.1"/>
    <property type="match status" value="1"/>
</dbReference>
<comment type="similarity">
    <text evidence="5">Belongs to the glutamate synthase family.</text>
</comment>
<evidence type="ECO:0000256" key="12">
    <source>
        <dbReference type="ARBA" id="ARBA00022857"/>
    </source>
</evidence>
<comment type="caution">
    <text evidence="25">The sequence shown here is derived from an EMBL/GenBank/DDBJ whole genome shotgun (WGS) entry which is preliminary data.</text>
</comment>
<dbReference type="GO" id="GO:0046872">
    <property type="term" value="F:metal ion binding"/>
    <property type="evidence" value="ECO:0007669"/>
    <property type="project" value="UniProtKB-KW"/>
</dbReference>
<feature type="domain" description="Glutamine amidotransferase type-2" evidence="24">
    <location>
        <begin position="14"/>
        <end position="403"/>
    </location>
</feature>
<keyword evidence="16" id="KW-0411">Iron-sulfur</keyword>
<comment type="cofactor">
    <cofactor evidence="1">
        <name>FMN</name>
        <dbReference type="ChEBI" id="CHEBI:58210"/>
    </cofactor>
</comment>
<evidence type="ECO:0000313" key="26">
    <source>
        <dbReference type="Proteomes" id="UP000231293"/>
    </source>
</evidence>
<keyword evidence="18" id="KW-0003">3Fe-4S</keyword>
<keyword evidence="13" id="KW-0315">Glutamine amidotransferase</keyword>
<evidence type="ECO:0000256" key="21">
    <source>
        <dbReference type="ARBA" id="ARBA00053198"/>
    </source>
</evidence>
<dbReference type="Gene3D" id="3.20.20.70">
    <property type="entry name" value="Aldolase class I"/>
    <property type="match status" value="2"/>
</dbReference>
<dbReference type="CDD" id="cd00982">
    <property type="entry name" value="gltB_C"/>
    <property type="match status" value="1"/>
</dbReference>
<evidence type="ECO:0000259" key="24">
    <source>
        <dbReference type="PROSITE" id="PS51278"/>
    </source>
</evidence>
<name>A0A2N9WVZ5_9NEIS</name>
<dbReference type="FunFam" id="3.20.20.70:FF:000061">
    <property type="entry name" value="Glutamate synthase large subunit"/>
    <property type="match status" value="1"/>
</dbReference>
<comment type="cofactor">
    <cofactor evidence="3">
        <name>FAD</name>
        <dbReference type="ChEBI" id="CHEBI:57692"/>
    </cofactor>
</comment>
<dbReference type="PANTHER" id="PTHR11938">
    <property type="entry name" value="FAD NADPH DEHYDROGENASE/OXIDOREDUCTASE"/>
    <property type="match status" value="1"/>
</dbReference>
<dbReference type="CDD" id="cd02808">
    <property type="entry name" value="GltS_FMN"/>
    <property type="match status" value="1"/>
</dbReference>
<dbReference type="GO" id="GO:0019676">
    <property type="term" value="P:ammonia assimilation cycle"/>
    <property type="evidence" value="ECO:0007669"/>
    <property type="project" value="TreeGrafter"/>
</dbReference>
<dbReference type="PANTHER" id="PTHR11938:SF148">
    <property type="entry name" value="GLUTAMATE SYNTHASE [NADPH] LARGE CHAIN"/>
    <property type="match status" value="1"/>
</dbReference>
<evidence type="ECO:0000256" key="13">
    <source>
        <dbReference type="ARBA" id="ARBA00022962"/>
    </source>
</evidence>
<dbReference type="Pfam" id="PF01493">
    <property type="entry name" value="GXGXG"/>
    <property type="match status" value="1"/>
</dbReference>
<comment type="pathway">
    <text evidence="4">Energy metabolism; nitrogen metabolism.</text>
</comment>
<dbReference type="FunFam" id="2.160.20.60:FF:000002">
    <property type="entry name" value="Glutamate synthase, large subunit"/>
    <property type="match status" value="1"/>
</dbReference>
<dbReference type="Pfam" id="PF01645">
    <property type="entry name" value="Glu_synthase"/>
    <property type="match status" value="1"/>
</dbReference>
<dbReference type="CDD" id="cd00713">
    <property type="entry name" value="GltS"/>
    <property type="match status" value="1"/>
</dbReference>
<evidence type="ECO:0000256" key="3">
    <source>
        <dbReference type="ARBA" id="ARBA00001974"/>
    </source>
</evidence>
<evidence type="ECO:0000313" key="25">
    <source>
        <dbReference type="EMBL" id="PIT17634.1"/>
    </source>
</evidence>
<dbReference type="InterPro" id="IPR017932">
    <property type="entry name" value="GATase_2_dom"/>
</dbReference>
<evidence type="ECO:0000256" key="18">
    <source>
        <dbReference type="ARBA" id="ARBA00023291"/>
    </source>
</evidence>
<keyword evidence="7" id="KW-0028">Amino-acid biosynthesis</keyword>
<keyword evidence="9" id="KW-0288">FMN</keyword>
<accession>A0A2N9WVZ5</accession>
<dbReference type="Pfam" id="PF00310">
    <property type="entry name" value="GATase_2"/>
    <property type="match status" value="1"/>
</dbReference>
<evidence type="ECO:0000256" key="22">
    <source>
        <dbReference type="ARBA" id="ARBA00072108"/>
    </source>
</evidence>
<dbReference type="InterPro" id="IPR050711">
    <property type="entry name" value="ET-N_metabolism_enzyme"/>
</dbReference>
<dbReference type="Gene3D" id="3.60.20.10">
    <property type="entry name" value="Glutamine Phosphoribosylpyrophosphate, subunit 1, domain 1"/>
    <property type="match status" value="1"/>
</dbReference>
<organism evidence="25 26">
    <name type="scientific">Snodgrassella alvi</name>
    <dbReference type="NCBI Taxonomy" id="1196083"/>
    <lineage>
        <taxon>Bacteria</taxon>
        <taxon>Pseudomonadati</taxon>
        <taxon>Pseudomonadota</taxon>
        <taxon>Betaproteobacteria</taxon>
        <taxon>Neisseriales</taxon>
        <taxon>Neisseriaceae</taxon>
        <taxon>Snodgrassella</taxon>
    </lineage>
</organism>
<evidence type="ECO:0000256" key="8">
    <source>
        <dbReference type="ARBA" id="ARBA00022630"/>
    </source>
</evidence>
<protein>
    <recommendedName>
        <fullName evidence="22">Glutamate synthase [NADPH] large chain</fullName>
        <ecNumber evidence="6">1.4.1.13</ecNumber>
    </recommendedName>
    <alternativeName>
        <fullName evidence="23">Glutamate synthase subunit alpha</fullName>
    </alternativeName>
</protein>
<reference evidence="25 26" key="1">
    <citation type="journal article" date="2017" name="MBio">
        <title>Type VI secretion-mediated competition in the bee gut microbiome.</title>
        <authorList>
            <person name="Steele M.I."/>
            <person name="Kwong W.K."/>
            <person name="Powell J.E."/>
            <person name="Whiteley M."/>
            <person name="Moran N.A."/>
        </authorList>
    </citation>
    <scope>NUCLEOTIDE SEQUENCE [LARGE SCALE GENOMIC DNA]</scope>
    <source>
        <strain evidence="25 26">App2-2</strain>
    </source>
</reference>
<evidence type="ECO:0000256" key="2">
    <source>
        <dbReference type="ARBA" id="ARBA00001927"/>
    </source>
</evidence>
<evidence type="ECO:0000256" key="7">
    <source>
        <dbReference type="ARBA" id="ARBA00022605"/>
    </source>
</evidence>